<dbReference type="AlphaFoldDB" id="A0A315EP34"/>
<comment type="caution">
    <text evidence="1">The sequence shown here is derived from an EMBL/GenBank/DDBJ whole genome shotgun (WGS) entry which is preliminary data.</text>
</comment>
<sequence>MITTSKAFMSFILILRRIIRHASVWLALATFVGLSGCSTIKLVYNNSDDLVYWWLDSYADLQDGQKQLTRDALTELQRWHRQQQLPEYVALLKRMQAMALNDITPAQVCAVTEDMKGSFIRVLRHMEPTSAQLSSQLNADQLRSVRKRFDKTNKTWKEDWLDPNAEDRLRYRTKQATNRLEDFYGRLEKSQRETLQQWLSSSIFDPALSYAERERRQADTLQTLQRIAQEGNAPSKQEQAQSWLRGLVDRSFNSPNERYRAYNLELWSENCAGFAKLHNSTTPAQRQRMLEALRGYEQDFRTLMTQK</sequence>
<dbReference type="Pfam" id="PF19795">
    <property type="entry name" value="DUF6279"/>
    <property type="match status" value="1"/>
</dbReference>
<dbReference type="Proteomes" id="UP000251341">
    <property type="component" value="Unassembled WGS sequence"/>
</dbReference>
<dbReference type="PIRSF" id="PIRSF028200">
    <property type="entry name" value="UCP028200"/>
    <property type="match status" value="1"/>
</dbReference>
<keyword evidence="2" id="KW-1185">Reference proteome</keyword>
<name>A0A315EP34_9BURK</name>
<dbReference type="InterPro" id="IPR016875">
    <property type="entry name" value="UCP028200"/>
</dbReference>
<reference evidence="1 2" key="1">
    <citation type="submission" date="2017-04" db="EMBL/GenBank/DDBJ databases">
        <title>Unexpected and diverse lifestyles within the genus Limnohabitans.</title>
        <authorList>
            <person name="Kasalicky V."/>
            <person name="Mehrshad M."/>
            <person name="Andrei S.-A."/>
            <person name="Salcher M."/>
            <person name="Kratochvilova H."/>
            <person name="Simek K."/>
            <person name="Ghai R."/>
        </authorList>
    </citation>
    <scope>NUCLEOTIDE SEQUENCE [LARGE SCALE GENOMIC DNA]</scope>
    <source>
        <strain evidence="1 2">MWH-C5</strain>
    </source>
</reference>
<evidence type="ECO:0000313" key="2">
    <source>
        <dbReference type="Proteomes" id="UP000251341"/>
    </source>
</evidence>
<dbReference type="RefSeq" id="WP_108402224.1">
    <property type="nucleotide sequence ID" value="NZ_NESP01000001.1"/>
</dbReference>
<evidence type="ECO:0000313" key="1">
    <source>
        <dbReference type="EMBL" id="PUE59676.1"/>
    </source>
</evidence>
<dbReference type="EMBL" id="NESP01000001">
    <property type="protein sequence ID" value="PUE59676.1"/>
    <property type="molecule type" value="Genomic_DNA"/>
</dbReference>
<evidence type="ECO:0008006" key="3">
    <source>
        <dbReference type="Google" id="ProtNLM"/>
    </source>
</evidence>
<accession>A0A315EP34</accession>
<gene>
    <name evidence="1" type="ORF">B9Z44_08860</name>
</gene>
<proteinExistence type="predicted"/>
<organism evidence="1 2">
    <name type="scientific">Limnohabitans curvus</name>
    <dbReference type="NCBI Taxonomy" id="323423"/>
    <lineage>
        <taxon>Bacteria</taxon>
        <taxon>Pseudomonadati</taxon>
        <taxon>Pseudomonadota</taxon>
        <taxon>Betaproteobacteria</taxon>
        <taxon>Burkholderiales</taxon>
        <taxon>Comamonadaceae</taxon>
        <taxon>Limnohabitans</taxon>
    </lineage>
</organism>
<protein>
    <recommendedName>
        <fullName evidence="3">Lipoprotein</fullName>
    </recommendedName>
</protein>